<dbReference type="Proteomes" id="UP000217289">
    <property type="component" value="Chromosome"/>
</dbReference>
<protein>
    <recommendedName>
        <fullName evidence="3">HEAT repeat domain-containing protein</fullName>
    </recommendedName>
</protein>
<accession>A0A250IKN3</accession>
<dbReference type="AlphaFoldDB" id="A0A250IKN3"/>
<dbReference type="KEGG" id="mbd:MEBOL_004949"/>
<evidence type="ECO:0000313" key="1">
    <source>
        <dbReference type="EMBL" id="ATB31486.1"/>
    </source>
</evidence>
<organism evidence="1 2">
    <name type="scientific">Melittangium boletus DSM 14713</name>
    <dbReference type="NCBI Taxonomy" id="1294270"/>
    <lineage>
        <taxon>Bacteria</taxon>
        <taxon>Pseudomonadati</taxon>
        <taxon>Myxococcota</taxon>
        <taxon>Myxococcia</taxon>
        <taxon>Myxococcales</taxon>
        <taxon>Cystobacterineae</taxon>
        <taxon>Archangiaceae</taxon>
        <taxon>Melittangium</taxon>
    </lineage>
</organism>
<dbReference type="OrthoDB" id="2077833at2"/>
<dbReference type="SUPFAM" id="SSF48371">
    <property type="entry name" value="ARM repeat"/>
    <property type="match status" value="1"/>
</dbReference>
<dbReference type="RefSeq" id="WP_095979810.1">
    <property type="nucleotide sequence ID" value="NZ_CP022163.1"/>
</dbReference>
<keyword evidence="2" id="KW-1185">Reference proteome</keyword>
<evidence type="ECO:0008006" key="3">
    <source>
        <dbReference type="Google" id="ProtNLM"/>
    </source>
</evidence>
<reference evidence="1 2" key="1">
    <citation type="submission" date="2017-06" db="EMBL/GenBank/DDBJ databases">
        <authorList>
            <person name="Kim H.J."/>
            <person name="Triplett B.A."/>
        </authorList>
    </citation>
    <scope>NUCLEOTIDE SEQUENCE [LARGE SCALE GENOMIC DNA]</scope>
    <source>
        <strain evidence="1 2">DSM 14713</strain>
    </source>
</reference>
<dbReference type="EMBL" id="CP022163">
    <property type="protein sequence ID" value="ATB31486.1"/>
    <property type="molecule type" value="Genomic_DNA"/>
</dbReference>
<gene>
    <name evidence="1" type="ORF">MEBOL_004949</name>
</gene>
<sequence length="1111" mass="122630">MKIPSRKALLSELDSLGHGARIARAARLGRDGREHPGLKPLMAGLLSSGDAYEGRLALEMAQGAGDDSLLLDGLTHASRTVQGRAASLAGRHIQDEAALERILPELAPFARRRVLKGVALARRNALAARLFPLVLARHGASEAALLLTALDADTVRQRLPELGHTFNAWHSLVHLHPDAVLDFLRTRFTQAPERERESLFYLFHIPLAELTLSRGEAVLELVRELAPPEGLPFFVRRTLPLLIRRHPAAVAALLLRPAWRGQLHGLGLSPGALREARAFSPEQRLAFARALAEAPPRLAQFLNAFPPSERPALFAHAFEGAPPRVHPTALLATLPHATRDAEAARQLDLREVRENKDQRLAIQALRLIEHAREPLRKAAVASKAEDRAQALALLVSCTGLSRRGLGDTLAALARLKNEQDPVRAAALSALAEVPPTLFTAEHVPALQSLVTYVVEARDTSFMTQQALQRLAFQLMRAHATATDSPLFRFALETLKRLARQSGTLVLPPLEHDLPRGAEHHLFAALLPTLRAANKRESYGLIISLTRALGRRAWNVEQLQALLAPITEATPDILAQEAIQLWLAPPRTRDVRVRTLLERDESTITLPGVFAHLHRRRQEWLDSFIQGRSLQGRFTTGKTGWVPLVFDGFFRWLPRQQRHFRDLMLRIASDLERSAWERMRVLHVLPGLQDVSVDTLEPFLGSPDVPTVEAALGALAALDKPEPALPLLLENLDGDRARVAMYAVPRMARRVSPSTLTNALDTVLSRERLKVTVAKEALRLLGTFRSAHSLTLLRQQWNKPDLHKDVRIAVGHAARRLLDAPEAWELLGELARSADADVASSLLDASPLQFPPEVRPRYVELLLQISRHPELTVRRRAFGVLRGWSAGAEDAVAREAAARVLDIAEGAEWREALRALVEVTREGHAFEQVEDSAARLVAASPSFDATPERDVPERQRLVALSAQLRQLPQPVKRNLRPRLDAVAHVLAREPSLWPESAALRLEGMPWNDSTDSAGALLDLAEEVKEEPLFAPVLAARVAETLEHPSAEWTPEVLLETATRVEAVIPLTAVTLVALAGRRLHWREDAAQALRALRLHPRAAVRAAALGVVTSVE</sequence>
<name>A0A250IKN3_9BACT</name>
<dbReference type="InterPro" id="IPR016024">
    <property type="entry name" value="ARM-type_fold"/>
</dbReference>
<proteinExistence type="predicted"/>
<evidence type="ECO:0000313" key="2">
    <source>
        <dbReference type="Proteomes" id="UP000217289"/>
    </source>
</evidence>